<comment type="similarity">
    <text evidence="1">Belongs to the universal ribosomal protein uS14 family.</text>
</comment>
<dbReference type="GO" id="GO:0005763">
    <property type="term" value="C:mitochondrial small ribosomal subunit"/>
    <property type="evidence" value="ECO:0007669"/>
    <property type="project" value="TreeGrafter"/>
</dbReference>
<dbReference type="EMBL" id="UZAM01009409">
    <property type="protein sequence ID" value="VDP08922.1"/>
    <property type="molecule type" value="Genomic_DNA"/>
</dbReference>
<evidence type="ECO:0000256" key="2">
    <source>
        <dbReference type="ARBA" id="ARBA00022980"/>
    </source>
</evidence>
<dbReference type="Proteomes" id="UP000270296">
    <property type="component" value="Unassembled WGS sequence"/>
</dbReference>
<dbReference type="SUPFAM" id="SSF57716">
    <property type="entry name" value="Glucocorticoid receptor-like (DNA-binding domain)"/>
    <property type="match status" value="1"/>
</dbReference>
<dbReference type="GO" id="GO:0006412">
    <property type="term" value="P:translation"/>
    <property type="evidence" value="ECO:0007669"/>
    <property type="project" value="InterPro"/>
</dbReference>
<keyword evidence="5" id="KW-1185">Reference proteome</keyword>
<keyword evidence="3" id="KW-0687">Ribonucleoprotein</keyword>
<dbReference type="AlphaFoldDB" id="A0A183IQV2"/>
<evidence type="ECO:0000256" key="3">
    <source>
        <dbReference type="ARBA" id="ARBA00023274"/>
    </source>
</evidence>
<evidence type="ECO:0000313" key="5">
    <source>
        <dbReference type="Proteomes" id="UP000270296"/>
    </source>
</evidence>
<dbReference type="PANTHER" id="PTHR19836">
    <property type="entry name" value="30S RIBOSOMAL PROTEIN S14"/>
    <property type="match status" value="1"/>
</dbReference>
<proteinExistence type="inferred from homology"/>
<dbReference type="GO" id="GO:0003735">
    <property type="term" value="F:structural constituent of ribosome"/>
    <property type="evidence" value="ECO:0007669"/>
    <property type="project" value="InterPro"/>
</dbReference>
<gene>
    <name evidence="4" type="ORF">SBAD_LOCUS5999</name>
</gene>
<organism evidence="6">
    <name type="scientific">Soboliphyme baturini</name>
    <dbReference type="NCBI Taxonomy" id="241478"/>
    <lineage>
        <taxon>Eukaryota</taxon>
        <taxon>Metazoa</taxon>
        <taxon>Ecdysozoa</taxon>
        <taxon>Nematoda</taxon>
        <taxon>Enoplea</taxon>
        <taxon>Dorylaimia</taxon>
        <taxon>Dioctophymatida</taxon>
        <taxon>Dioctophymatoidea</taxon>
        <taxon>Soboliphymatidae</taxon>
        <taxon>Soboliphyme</taxon>
    </lineage>
</organism>
<accession>A0A183IQV2</accession>
<protein>
    <submittedName>
        <fullName evidence="6">Ribosomal protein S14</fullName>
    </submittedName>
</protein>
<evidence type="ECO:0000313" key="6">
    <source>
        <dbReference type="WBParaSite" id="SBAD_0000623401-mRNA-1"/>
    </source>
</evidence>
<dbReference type="Pfam" id="PF00253">
    <property type="entry name" value="Ribosomal_S14"/>
    <property type="match status" value="1"/>
</dbReference>
<reference evidence="4 5" key="2">
    <citation type="submission" date="2018-11" db="EMBL/GenBank/DDBJ databases">
        <authorList>
            <consortium name="Pathogen Informatics"/>
        </authorList>
    </citation>
    <scope>NUCLEOTIDE SEQUENCE [LARGE SCALE GENOMIC DNA]</scope>
</reference>
<sequence length="206" mass="24259">MRTRDCLRYFSRFDTVASVIFCHSVCCRNGSSRRIMNKIRLLFSRHIGVVAPASWANCRWTVSATTGSHASVPQKPAPVEAWCLFSYWSGSTQVKLRWWEWNHHWTFWANFGMLRDWRRRNRAKDEAPTRLRLKALCYSHILPTAFRVSLSIVWESSAKHSKFLKNMCQYTGRRRGKVTRYRMSRLVFREKADHGKVSGVIRAKWG</sequence>
<dbReference type="Gene3D" id="1.10.287.1480">
    <property type="match status" value="1"/>
</dbReference>
<evidence type="ECO:0000256" key="1">
    <source>
        <dbReference type="ARBA" id="ARBA00009083"/>
    </source>
</evidence>
<reference evidence="6" key="1">
    <citation type="submission" date="2016-06" db="UniProtKB">
        <authorList>
            <consortium name="WormBaseParasite"/>
        </authorList>
    </citation>
    <scope>IDENTIFICATION</scope>
</reference>
<dbReference type="PANTHER" id="PTHR19836:SF19">
    <property type="entry name" value="SMALL RIBOSOMAL SUBUNIT PROTEIN US14M"/>
    <property type="match status" value="1"/>
</dbReference>
<keyword evidence="2" id="KW-0689">Ribosomal protein</keyword>
<evidence type="ECO:0000313" key="4">
    <source>
        <dbReference type="EMBL" id="VDP08922.1"/>
    </source>
</evidence>
<dbReference type="InterPro" id="IPR001209">
    <property type="entry name" value="Ribosomal_uS14"/>
</dbReference>
<dbReference type="WBParaSite" id="SBAD_0000623401-mRNA-1">
    <property type="protein sequence ID" value="SBAD_0000623401-mRNA-1"/>
    <property type="gene ID" value="SBAD_0000623401"/>
</dbReference>
<dbReference type="OrthoDB" id="413436at2759"/>
<name>A0A183IQV2_9BILA</name>